<reference evidence="2" key="1">
    <citation type="submission" date="2023-12" db="EMBL/GenBank/DDBJ databases">
        <authorList>
            <person name="Brown T."/>
        </authorList>
    </citation>
    <scope>NUCLEOTIDE SEQUENCE</scope>
</reference>
<protein>
    <submittedName>
        <fullName evidence="2">Uncharacterized protein</fullName>
    </submittedName>
</protein>
<sequence length="242" mass="27595">MDVAYLLGSVFLSLPRADQKPILRPWRSQWCSLLSRRTWKNLEALCAQLRSVGSWAQRWQEGWRNASFPAGRRPNPQPMPQGVGGPKLLGCQPRVTLVTMTPSLPKPSSSESKQDLQPEPTVKFLFTLLSSVEPSEPKDPQAEFEALESRFLDEEDWGSRQTSEEISHLQDACMRLQESMSTIQADNVALKEKLQNLPDLVYNILVEELKAAQEEDQDAQEEEQAGHETWLFQVDRQPHGEW</sequence>
<gene>
    <name evidence="2" type="ORF">MPIPNATIZW_LOCUS18014</name>
</gene>
<feature type="region of interest" description="Disordered" evidence="1">
    <location>
        <begin position="66"/>
        <end position="87"/>
    </location>
</feature>
<proteinExistence type="predicted"/>
<keyword evidence="3" id="KW-1185">Reference proteome</keyword>
<dbReference type="Proteomes" id="UP001314169">
    <property type="component" value="Chromosome 9"/>
</dbReference>
<organism evidence="2 3">
    <name type="scientific">Pipistrellus nathusii</name>
    <name type="common">Nathusius' pipistrelle</name>
    <dbReference type="NCBI Taxonomy" id="59473"/>
    <lineage>
        <taxon>Eukaryota</taxon>
        <taxon>Metazoa</taxon>
        <taxon>Chordata</taxon>
        <taxon>Craniata</taxon>
        <taxon>Vertebrata</taxon>
        <taxon>Euteleostomi</taxon>
        <taxon>Mammalia</taxon>
        <taxon>Eutheria</taxon>
        <taxon>Laurasiatheria</taxon>
        <taxon>Chiroptera</taxon>
        <taxon>Yangochiroptera</taxon>
        <taxon>Vespertilionidae</taxon>
        <taxon>Pipistrellus</taxon>
    </lineage>
</organism>
<dbReference type="EMBL" id="OY882866">
    <property type="protein sequence ID" value="CAK6449708.1"/>
    <property type="molecule type" value="Genomic_DNA"/>
</dbReference>
<feature type="compositionally biased region" description="Acidic residues" evidence="1">
    <location>
        <begin position="214"/>
        <end position="223"/>
    </location>
</feature>
<evidence type="ECO:0000313" key="2">
    <source>
        <dbReference type="EMBL" id="CAK6449708.1"/>
    </source>
</evidence>
<name>A0ABP0AJ66_PIPNA</name>
<accession>A0ABP0AJ66</accession>
<evidence type="ECO:0000256" key="1">
    <source>
        <dbReference type="SAM" id="MobiDB-lite"/>
    </source>
</evidence>
<feature type="region of interest" description="Disordered" evidence="1">
    <location>
        <begin position="213"/>
        <end position="242"/>
    </location>
</feature>
<evidence type="ECO:0000313" key="3">
    <source>
        <dbReference type="Proteomes" id="UP001314169"/>
    </source>
</evidence>